<name>A0A9D4ZF56_ADICA</name>
<evidence type="ECO:0000313" key="4">
    <source>
        <dbReference type="Proteomes" id="UP000886520"/>
    </source>
</evidence>
<dbReference type="InterPro" id="IPR029058">
    <property type="entry name" value="AB_hydrolase_fold"/>
</dbReference>
<dbReference type="SUPFAM" id="SSF53474">
    <property type="entry name" value="alpha/beta-Hydrolases"/>
    <property type="match status" value="1"/>
</dbReference>
<reference evidence="3" key="1">
    <citation type="submission" date="2021-01" db="EMBL/GenBank/DDBJ databases">
        <title>Adiantum capillus-veneris genome.</title>
        <authorList>
            <person name="Fang Y."/>
            <person name="Liao Q."/>
        </authorList>
    </citation>
    <scope>NUCLEOTIDE SEQUENCE</scope>
    <source>
        <strain evidence="3">H3</strain>
        <tissue evidence="3">Leaf</tissue>
    </source>
</reference>
<feature type="domain" description="Fungal lipase-type" evidence="2">
    <location>
        <begin position="59"/>
        <end position="191"/>
    </location>
</feature>
<accession>A0A9D4ZF56</accession>
<keyword evidence="1" id="KW-1133">Transmembrane helix</keyword>
<feature type="transmembrane region" description="Helical" evidence="1">
    <location>
        <begin position="117"/>
        <end position="139"/>
    </location>
</feature>
<keyword evidence="1" id="KW-0472">Membrane</keyword>
<dbReference type="PANTHER" id="PTHR46398">
    <property type="entry name" value="ALPHA/BETA-HYDROLASES SUPERFAMILY PROTEIN"/>
    <property type="match status" value="1"/>
</dbReference>
<feature type="transmembrane region" description="Helical" evidence="1">
    <location>
        <begin position="197"/>
        <end position="214"/>
    </location>
</feature>
<dbReference type="PANTHER" id="PTHR46398:SF14">
    <property type="entry name" value="FUNGAL LIPASE-LIKE DOMAIN-CONTAINING PROTEIN"/>
    <property type="match status" value="1"/>
</dbReference>
<dbReference type="Gene3D" id="3.40.50.1820">
    <property type="entry name" value="alpha/beta hydrolase"/>
    <property type="match status" value="1"/>
</dbReference>
<evidence type="ECO:0000313" key="3">
    <source>
        <dbReference type="EMBL" id="KAI5071035.1"/>
    </source>
</evidence>
<dbReference type="CDD" id="cd00519">
    <property type="entry name" value="Lipase_3"/>
    <property type="match status" value="1"/>
</dbReference>
<evidence type="ECO:0000256" key="1">
    <source>
        <dbReference type="SAM" id="Phobius"/>
    </source>
</evidence>
<dbReference type="AlphaFoldDB" id="A0A9D4ZF56"/>
<dbReference type="EMBL" id="JABFUD020000013">
    <property type="protein sequence ID" value="KAI5071035.1"/>
    <property type="molecule type" value="Genomic_DNA"/>
</dbReference>
<keyword evidence="4" id="KW-1185">Reference proteome</keyword>
<proteinExistence type="predicted"/>
<protein>
    <recommendedName>
        <fullName evidence="2">Fungal lipase-type domain-containing protein</fullName>
    </recommendedName>
</protein>
<comment type="caution">
    <text evidence="3">The sequence shown here is derived from an EMBL/GenBank/DDBJ whole genome shotgun (WGS) entry which is preliminary data.</text>
</comment>
<gene>
    <name evidence="3" type="ORF">GOP47_0013286</name>
</gene>
<sequence>MVLGAYGKNIDDLEREIKEHIPSFDKGCIVKFDHPNSRGSCPPYFICVDHQRREIGMYIRGLNLLHRHDYVCLMSNRRGEQECDGGYVHRGMMEPAKWAVRFIAPILREELLKYSGYQLVIAGHSLGAGVAALFTLLLLQDRVVIGDIPAAQIKGYAIEPPRVMSMKLCIRNSPYIYSIIHQDDFLPRVSTSSVKRILLVTFSFTIIVLCFHWLKQALTTEKDDEFYRLYPPGRILHVVYKQPGKQHHTPVKVRVADNARGRFNRIVLSASAASSDHSILHLIRHLKTYKAAEGEEYLGLKLNLNCKGLALK</sequence>
<organism evidence="3 4">
    <name type="scientific">Adiantum capillus-veneris</name>
    <name type="common">Maidenhair fern</name>
    <dbReference type="NCBI Taxonomy" id="13818"/>
    <lineage>
        <taxon>Eukaryota</taxon>
        <taxon>Viridiplantae</taxon>
        <taxon>Streptophyta</taxon>
        <taxon>Embryophyta</taxon>
        <taxon>Tracheophyta</taxon>
        <taxon>Polypodiopsida</taxon>
        <taxon>Polypodiidae</taxon>
        <taxon>Polypodiales</taxon>
        <taxon>Pteridineae</taxon>
        <taxon>Pteridaceae</taxon>
        <taxon>Vittarioideae</taxon>
        <taxon>Adiantum</taxon>
    </lineage>
</organism>
<dbReference type="InterPro" id="IPR002921">
    <property type="entry name" value="Fungal_lipase-type"/>
</dbReference>
<dbReference type="GO" id="GO:0006629">
    <property type="term" value="P:lipid metabolic process"/>
    <property type="evidence" value="ECO:0007669"/>
    <property type="project" value="InterPro"/>
</dbReference>
<dbReference type="Pfam" id="PF01764">
    <property type="entry name" value="Lipase_3"/>
    <property type="match status" value="1"/>
</dbReference>
<dbReference type="OrthoDB" id="438440at2759"/>
<dbReference type="Proteomes" id="UP000886520">
    <property type="component" value="Chromosome 13"/>
</dbReference>
<evidence type="ECO:0000259" key="2">
    <source>
        <dbReference type="Pfam" id="PF01764"/>
    </source>
</evidence>
<keyword evidence="1" id="KW-0812">Transmembrane</keyword>